<protein>
    <recommendedName>
        <fullName evidence="3">RRM domain-containing protein</fullName>
    </recommendedName>
</protein>
<dbReference type="OrthoDB" id="77405at2759"/>
<evidence type="ECO:0000256" key="2">
    <source>
        <dbReference type="SAM" id="MobiDB-lite"/>
    </source>
</evidence>
<keyword evidence="5" id="KW-1185">Reference proteome</keyword>
<sequence>MAYQWDMIASDAPPMQPYNDDYEYHVEAEDIYITDAFLNPAHDIPGIPAKYANEESQGRALYVHGVPDFWKAGPTGPLKTIFGLWGQVDKFPILISLSAEKTFRWVIMASEADALMAMDQLHGRTLEGGCLAVSKSLPPGRTLTLVNQQPLAEQPEMEMEYSEEEFEFDNTLERRLYHGHPSPIPDTSDEKTPMLTDFKFPPTIRVQDTDAASVATTDDGTDIQSPEIPAPTQSPLTSPTKDKKDTFTTQASSWANIAGKALSATGSGSNVIDLKPQHKSAGPRLKPVRRIPSVVKISERDAQRLVFLLNLPQNITAADITNAVKEGPLVKLQFGFDAEAKQRYCGVIFQFAQDAAAFEEVLEREKRESRPNRFRFIVEHARAEQVVGIEDTLAAMGHPMFATRRLTIVKAGFFFMFGQRQLKDLCEKLVGGDCVQLIWLYNGGNATIVFTDVAAAIKVKKDFDRKSTRGLSGGETAIWAGVQTTFSKDPCVAPLELKTAMQD</sequence>
<dbReference type="SUPFAM" id="SSF54928">
    <property type="entry name" value="RNA-binding domain, RBD"/>
    <property type="match status" value="1"/>
</dbReference>
<reference evidence="4 5" key="1">
    <citation type="submission" date="2016-03" db="EMBL/GenBank/DDBJ databases">
        <authorList>
            <person name="Ploux O."/>
        </authorList>
    </citation>
    <scope>NUCLEOTIDE SEQUENCE [LARGE SCALE GENOMIC DNA]</scope>
    <source>
        <strain evidence="4 5">UAMH 11012</strain>
    </source>
</reference>
<accession>A0A1L7WRW5</accession>
<dbReference type="EMBL" id="FJOG01000006">
    <property type="protein sequence ID" value="CZR55511.1"/>
    <property type="molecule type" value="Genomic_DNA"/>
</dbReference>
<organism evidence="4 5">
    <name type="scientific">Phialocephala subalpina</name>
    <dbReference type="NCBI Taxonomy" id="576137"/>
    <lineage>
        <taxon>Eukaryota</taxon>
        <taxon>Fungi</taxon>
        <taxon>Dikarya</taxon>
        <taxon>Ascomycota</taxon>
        <taxon>Pezizomycotina</taxon>
        <taxon>Leotiomycetes</taxon>
        <taxon>Helotiales</taxon>
        <taxon>Mollisiaceae</taxon>
        <taxon>Phialocephala</taxon>
        <taxon>Phialocephala fortinii species complex</taxon>
    </lineage>
</organism>
<dbReference type="AlphaFoldDB" id="A0A1L7WRW5"/>
<dbReference type="InterPro" id="IPR012677">
    <property type="entry name" value="Nucleotide-bd_a/b_plait_sf"/>
</dbReference>
<evidence type="ECO:0000256" key="1">
    <source>
        <dbReference type="PROSITE-ProRule" id="PRU00176"/>
    </source>
</evidence>
<keyword evidence="1" id="KW-0694">RNA-binding</keyword>
<feature type="domain" description="RRM" evidence="3">
    <location>
        <begin position="59"/>
        <end position="138"/>
    </location>
</feature>
<dbReference type="Proteomes" id="UP000184330">
    <property type="component" value="Unassembled WGS sequence"/>
</dbReference>
<dbReference type="InterPro" id="IPR000504">
    <property type="entry name" value="RRM_dom"/>
</dbReference>
<evidence type="ECO:0000313" key="5">
    <source>
        <dbReference type="Proteomes" id="UP000184330"/>
    </source>
</evidence>
<name>A0A1L7WRW5_9HELO</name>
<dbReference type="InterPro" id="IPR035979">
    <property type="entry name" value="RBD_domain_sf"/>
</dbReference>
<evidence type="ECO:0000313" key="4">
    <source>
        <dbReference type="EMBL" id="CZR55511.1"/>
    </source>
</evidence>
<dbReference type="Gene3D" id="3.30.70.330">
    <property type="match status" value="1"/>
</dbReference>
<dbReference type="PROSITE" id="PS50102">
    <property type="entry name" value="RRM"/>
    <property type="match status" value="1"/>
</dbReference>
<dbReference type="STRING" id="576137.A0A1L7WRW5"/>
<dbReference type="GO" id="GO:0003723">
    <property type="term" value="F:RNA binding"/>
    <property type="evidence" value="ECO:0007669"/>
    <property type="project" value="UniProtKB-UniRule"/>
</dbReference>
<proteinExistence type="predicted"/>
<gene>
    <name evidence="4" type="ORF">PAC_05399</name>
</gene>
<evidence type="ECO:0000259" key="3">
    <source>
        <dbReference type="PROSITE" id="PS50102"/>
    </source>
</evidence>
<feature type="region of interest" description="Disordered" evidence="2">
    <location>
        <begin position="210"/>
        <end position="246"/>
    </location>
</feature>